<dbReference type="Proteomes" id="UP000450917">
    <property type="component" value="Unassembled WGS sequence"/>
</dbReference>
<dbReference type="PROSITE" id="PS00166">
    <property type="entry name" value="ENOYL_COA_HYDRATASE"/>
    <property type="match status" value="1"/>
</dbReference>
<dbReference type="InterPro" id="IPR014748">
    <property type="entry name" value="Enoyl-CoA_hydra_C"/>
</dbReference>
<evidence type="ECO:0000256" key="2">
    <source>
        <dbReference type="ARBA" id="ARBA00023239"/>
    </source>
</evidence>
<dbReference type="RefSeq" id="WP_127607211.1">
    <property type="nucleotide sequence ID" value="NZ_JARTHJ010000067.1"/>
</dbReference>
<evidence type="ECO:0000256" key="3">
    <source>
        <dbReference type="RuleBase" id="RU003707"/>
    </source>
</evidence>
<name>A0A7X3CQ47_9BACL</name>
<dbReference type="Pfam" id="PF00378">
    <property type="entry name" value="ECH_1"/>
    <property type="match status" value="1"/>
</dbReference>
<dbReference type="Gene3D" id="3.90.226.10">
    <property type="entry name" value="2-enoyl-CoA Hydratase, Chain A, domain 1"/>
    <property type="match status" value="1"/>
</dbReference>
<proteinExistence type="inferred from homology"/>
<dbReference type="GO" id="GO:0006635">
    <property type="term" value="P:fatty acid beta-oxidation"/>
    <property type="evidence" value="ECO:0007669"/>
    <property type="project" value="TreeGrafter"/>
</dbReference>
<dbReference type="InterPro" id="IPR018376">
    <property type="entry name" value="Enoyl-CoA_hyd/isom_CS"/>
</dbReference>
<keyword evidence="2" id="KW-0456">Lyase</keyword>
<reference evidence="4 5" key="1">
    <citation type="submission" date="2019-11" db="EMBL/GenBank/DDBJ databases">
        <title>Draft genome sequences of five Paenibacillus species of dairy origin.</title>
        <authorList>
            <person name="Olajide A.M."/>
            <person name="Chen S."/>
            <person name="Lapointe G."/>
        </authorList>
    </citation>
    <scope>NUCLEOTIDE SEQUENCE [LARGE SCALE GENOMIC DNA]</scope>
    <source>
        <strain evidence="4 5">2CS3</strain>
    </source>
</reference>
<dbReference type="SUPFAM" id="SSF52096">
    <property type="entry name" value="ClpP/crotonase"/>
    <property type="match status" value="1"/>
</dbReference>
<evidence type="ECO:0000256" key="1">
    <source>
        <dbReference type="ARBA" id="ARBA00005254"/>
    </source>
</evidence>
<protein>
    <submittedName>
        <fullName evidence="4">Enoyl-CoA hydratase/isomerase family protein</fullName>
    </submittedName>
</protein>
<gene>
    <name evidence="4" type="ORF">GNP93_01100</name>
</gene>
<keyword evidence="4" id="KW-0413">Isomerase</keyword>
<comment type="similarity">
    <text evidence="1 3">Belongs to the enoyl-CoA hydratase/isomerase family.</text>
</comment>
<evidence type="ECO:0000313" key="4">
    <source>
        <dbReference type="EMBL" id="MUG69265.1"/>
    </source>
</evidence>
<dbReference type="GO" id="GO:0016853">
    <property type="term" value="F:isomerase activity"/>
    <property type="evidence" value="ECO:0007669"/>
    <property type="project" value="UniProtKB-KW"/>
</dbReference>
<evidence type="ECO:0000313" key="5">
    <source>
        <dbReference type="Proteomes" id="UP000450917"/>
    </source>
</evidence>
<dbReference type="Gene3D" id="1.10.12.10">
    <property type="entry name" value="Lyase 2-enoyl-coa Hydratase, Chain A, domain 2"/>
    <property type="match status" value="1"/>
</dbReference>
<organism evidence="4 5">
    <name type="scientific">Paenibacillus validus</name>
    <dbReference type="NCBI Taxonomy" id="44253"/>
    <lineage>
        <taxon>Bacteria</taxon>
        <taxon>Bacillati</taxon>
        <taxon>Bacillota</taxon>
        <taxon>Bacilli</taxon>
        <taxon>Bacillales</taxon>
        <taxon>Paenibacillaceae</taxon>
        <taxon>Paenibacillus</taxon>
    </lineage>
</organism>
<dbReference type="FunFam" id="1.10.12.10:FF:000001">
    <property type="entry name" value="Probable enoyl-CoA hydratase, mitochondrial"/>
    <property type="match status" value="1"/>
</dbReference>
<dbReference type="PANTHER" id="PTHR11941">
    <property type="entry name" value="ENOYL-COA HYDRATASE-RELATED"/>
    <property type="match status" value="1"/>
</dbReference>
<dbReference type="AlphaFoldDB" id="A0A7X3CQ47"/>
<dbReference type="CDD" id="cd06558">
    <property type="entry name" value="crotonase-like"/>
    <property type="match status" value="1"/>
</dbReference>
<keyword evidence="5" id="KW-1185">Reference proteome</keyword>
<dbReference type="InterPro" id="IPR001753">
    <property type="entry name" value="Enoyl-CoA_hydra/iso"/>
</dbReference>
<accession>A0A7X3CQ47</accession>
<comment type="caution">
    <text evidence="4">The sequence shown here is derived from an EMBL/GenBank/DDBJ whole genome shotgun (WGS) entry which is preliminary data.</text>
</comment>
<sequence>MEFETLELTVNGRVAVLSLNRPPMNPLNKKLFSELYEILEELENNDDIGAIIITGKGERAFAAGADISEMKELDAAGIARMNRISRKAFEKLENIGKPVIAAINGLALGGGCELALCCDFRICSENAKIALPEINLAIIPGGGGTQRLQRLIGQARAKELLYFGDMIKAQEAQAYGLVSKVVPLESLMDTALEWAAKLAEKPAVALKMMKTALHTGADTDLNNALTIETVCFGITFETEDRKEGMASFFEKRKPVYVGR</sequence>
<dbReference type="EMBL" id="WNZX01000001">
    <property type="protein sequence ID" value="MUG69265.1"/>
    <property type="molecule type" value="Genomic_DNA"/>
</dbReference>
<dbReference type="PANTHER" id="PTHR11941:SF54">
    <property type="entry name" value="ENOYL-COA HYDRATASE, MITOCHONDRIAL"/>
    <property type="match status" value="1"/>
</dbReference>
<dbReference type="GO" id="GO:0016836">
    <property type="term" value="F:hydro-lyase activity"/>
    <property type="evidence" value="ECO:0007669"/>
    <property type="project" value="UniProtKB-ARBA"/>
</dbReference>
<dbReference type="FunFam" id="3.90.226.10:FF:000009">
    <property type="entry name" value="Carnitinyl-CoA dehydratase"/>
    <property type="match status" value="1"/>
</dbReference>
<dbReference type="InterPro" id="IPR029045">
    <property type="entry name" value="ClpP/crotonase-like_dom_sf"/>
</dbReference>